<keyword evidence="1" id="KW-0732">Signal</keyword>
<name>A0A023G4U0_AMBTT</name>
<protein>
    <submittedName>
        <fullName evidence="2">Putative secreted protein</fullName>
    </submittedName>
</protein>
<reference evidence="2" key="1">
    <citation type="submission" date="2014-03" db="EMBL/GenBank/DDBJ databases">
        <title>The sialotranscriptome of Amblyomma triste, Amblyomma parvum and Amblyomma cajennense ticks, uncovered by 454-based RNA-seq.</title>
        <authorList>
            <person name="Garcia G.R."/>
            <person name="Gardinassi L.G."/>
            <person name="Ribeiro J.M."/>
            <person name="Anatriello E."/>
            <person name="Ferreira B.R."/>
            <person name="Moreira H.N."/>
            <person name="Mafra C."/>
            <person name="Olegario M.M."/>
            <person name="Szabo P.J."/>
            <person name="Miranda-Santos I.K."/>
            <person name="Maruyama S.R."/>
        </authorList>
    </citation>
    <scope>NUCLEOTIDE SEQUENCE</scope>
    <source>
        <strain evidence="2">Mato Grasso do Sul</strain>
        <tissue evidence="2">Salivary glands</tissue>
    </source>
</reference>
<sequence>MVSIMIAWIILVQSFLIYSGNALSLGERPPETTTPILGCHRLASSMFDFLPCKTKTLGVSCALLHRENIVDGKPVSTCHNWVGTLTVYPICGLCCGRGDGSEDIKYSFFPLRKAAFCVKAKRRRLKPSETLAAQHTGKVLK</sequence>
<organism evidence="2">
    <name type="scientific">Amblyomma triste</name>
    <name type="common">Neotropical tick</name>
    <dbReference type="NCBI Taxonomy" id="251400"/>
    <lineage>
        <taxon>Eukaryota</taxon>
        <taxon>Metazoa</taxon>
        <taxon>Ecdysozoa</taxon>
        <taxon>Arthropoda</taxon>
        <taxon>Chelicerata</taxon>
        <taxon>Arachnida</taxon>
        <taxon>Acari</taxon>
        <taxon>Parasitiformes</taxon>
        <taxon>Ixodida</taxon>
        <taxon>Ixodoidea</taxon>
        <taxon>Ixodidae</taxon>
        <taxon>Amblyomminae</taxon>
        <taxon>Amblyomma</taxon>
    </lineage>
</organism>
<proteinExistence type="evidence at transcript level"/>
<evidence type="ECO:0000313" key="2">
    <source>
        <dbReference type="EMBL" id="JAC27888.1"/>
    </source>
</evidence>
<feature type="signal peptide" evidence="1">
    <location>
        <begin position="1"/>
        <end position="22"/>
    </location>
</feature>
<dbReference type="AlphaFoldDB" id="A0A023G4U0"/>
<feature type="chain" id="PRO_5001520607" evidence="1">
    <location>
        <begin position="23"/>
        <end position="141"/>
    </location>
</feature>
<accession>A0A023G4U0</accession>
<dbReference type="EMBL" id="GBBM01007530">
    <property type="protein sequence ID" value="JAC27888.1"/>
    <property type="molecule type" value="mRNA"/>
</dbReference>
<evidence type="ECO:0000256" key="1">
    <source>
        <dbReference type="SAM" id="SignalP"/>
    </source>
</evidence>